<dbReference type="EMBL" id="JAKOAV010000009">
    <property type="protein sequence ID" value="MDF9408071.1"/>
    <property type="molecule type" value="Genomic_DNA"/>
</dbReference>
<dbReference type="Proteomes" id="UP001154312">
    <property type="component" value="Unassembled WGS sequence"/>
</dbReference>
<evidence type="ECO:0000313" key="5">
    <source>
        <dbReference type="EMBL" id="MDF9408071.1"/>
    </source>
</evidence>
<evidence type="ECO:0000259" key="4">
    <source>
        <dbReference type="PROSITE" id="PS50111"/>
    </source>
</evidence>
<evidence type="ECO:0000313" key="6">
    <source>
        <dbReference type="Proteomes" id="UP001154312"/>
    </source>
</evidence>
<dbReference type="SMART" id="SM00283">
    <property type="entry name" value="MA"/>
    <property type="match status" value="1"/>
</dbReference>
<dbReference type="InterPro" id="IPR004090">
    <property type="entry name" value="Chemotax_Me-accpt_rcpt"/>
</dbReference>
<protein>
    <submittedName>
        <fullName evidence="5">Methyl-accepting chemotaxis protein</fullName>
    </submittedName>
</protein>
<keyword evidence="6" id="KW-1185">Reference proteome</keyword>
<name>A0A9X4H243_9FIRM</name>
<dbReference type="GO" id="GO:0007165">
    <property type="term" value="P:signal transduction"/>
    <property type="evidence" value="ECO:0007669"/>
    <property type="project" value="UniProtKB-KW"/>
</dbReference>
<organism evidence="5 6">
    <name type="scientific">Pelotomaculum isophthalicicum JI</name>
    <dbReference type="NCBI Taxonomy" id="947010"/>
    <lineage>
        <taxon>Bacteria</taxon>
        <taxon>Bacillati</taxon>
        <taxon>Bacillota</taxon>
        <taxon>Clostridia</taxon>
        <taxon>Eubacteriales</taxon>
        <taxon>Desulfotomaculaceae</taxon>
        <taxon>Pelotomaculum</taxon>
    </lineage>
</organism>
<dbReference type="SUPFAM" id="SSF58104">
    <property type="entry name" value="Methyl-accepting chemotaxis protein (MCP) signaling domain"/>
    <property type="match status" value="1"/>
</dbReference>
<evidence type="ECO:0000256" key="3">
    <source>
        <dbReference type="PROSITE-ProRule" id="PRU00284"/>
    </source>
</evidence>
<dbReference type="GO" id="GO:0006935">
    <property type="term" value="P:chemotaxis"/>
    <property type="evidence" value="ECO:0007669"/>
    <property type="project" value="InterPro"/>
</dbReference>
<dbReference type="Pfam" id="PF00015">
    <property type="entry name" value="MCPsignal"/>
    <property type="match status" value="1"/>
</dbReference>
<dbReference type="Pfam" id="PF13682">
    <property type="entry name" value="CZB"/>
    <property type="match status" value="1"/>
</dbReference>
<sequence>MFNLFSPAKKSVAVSDDTQAKVDFASAIANYALVFNEFMALCVSLKVKEISGSANDLAAACQETSATAEETSATTQQISAGMQQVKAGELENYNRLRNLNDLAKDASSVLNNMVGNATELVEQIKSIDSISQSVSEIADKTNLLSLNAAIEAARAGEYGRGFSVVAEEVRKLADQTKTAVKEVKNISVQMDEKAMDTGNIVSNVKQIFEQYMSDTAKVAEIMSTNVKQVEQSADAVENIASAAQQQAMTTEGLVSVSSDLATAANFADVFAGITNRTNQVIVPYLKKPKENHILSILAARLIDHTNFIRNLIESSEKGLKVASYRECAFGRWYENEYEKYKNIKEYVAIRELHKKFHEAADAFLQEVVLIKAKGVLDTSRRLLDAILKLSEVICENT</sequence>
<dbReference type="GO" id="GO:0004888">
    <property type="term" value="F:transmembrane signaling receptor activity"/>
    <property type="evidence" value="ECO:0007669"/>
    <property type="project" value="InterPro"/>
</dbReference>
<dbReference type="PROSITE" id="PS50111">
    <property type="entry name" value="CHEMOTAXIS_TRANSDUC_2"/>
    <property type="match status" value="1"/>
</dbReference>
<comment type="caution">
    <text evidence="5">The sequence shown here is derived from an EMBL/GenBank/DDBJ whole genome shotgun (WGS) entry which is preliminary data.</text>
</comment>
<reference evidence="5" key="1">
    <citation type="submission" date="2022-02" db="EMBL/GenBank/DDBJ databases">
        <authorList>
            <person name="Leng L."/>
        </authorList>
    </citation>
    <scope>NUCLEOTIDE SEQUENCE</scope>
    <source>
        <strain evidence="5">JI</strain>
    </source>
</reference>
<dbReference type="RefSeq" id="WP_277443353.1">
    <property type="nucleotide sequence ID" value="NZ_JAKOAV010000009.1"/>
</dbReference>
<dbReference type="InterPro" id="IPR004089">
    <property type="entry name" value="MCPsignal_dom"/>
</dbReference>
<accession>A0A9X4H243</accession>
<evidence type="ECO:0000256" key="2">
    <source>
        <dbReference type="ARBA" id="ARBA00029447"/>
    </source>
</evidence>
<dbReference type="PRINTS" id="PR00260">
    <property type="entry name" value="CHEMTRNSDUCR"/>
</dbReference>
<dbReference type="InterPro" id="IPR025991">
    <property type="entry name" value="Chemoreceptor_zinc-bind_dom"/>
</dbReference>
<comment type="similarity">
    <text evidence="2">Belongs to the methyl-accepting chemotaxis (MCP) protein family.</text>
</comment>
<feature type="domain" description="Methyl-accepting transducer" evidence="4">
    <location>
        <begin position="39"/>
        <end position="261"/>
    </location>
</feature>
<proteinExistence type="inferred from homology"/>
<dbReference type="PANTHER" id="PTHR32089">
    <property type="entry name" value="METHYL-ACCEPTING CHEMOTAXIS PROTEIN MCPB"/>
    <property type="match status" value="1"/>
</dbReference>
<dbReference type="PANTHER" id="PTHR32089:SF112">
    <property type="entry name" value="LYSOZYME-LIKE PROTEIN-RELATED"/>
    <property type="match status" value="1"/>
</dbReference>
<dbReference type="GO" id="GO:0016020">
    <property type="term" value="C:membrane"/>
    <property type="evidence" value="ECO:0007669"/>
    <property type="project" value="InterPro"/>
</dbReference>
<keyword evidence="1 3" id="KW-0807">Transducer</keyword>
<evidence type="ECO:0000256" key="1">
    <source>
        <dbReference type="ARBA" id="ARBA00023224"/>
    </source>
</evidence>
<gene>
    <name evidence="5" type="ORF">L7E55_06815</name>
</gene>
<dbReference type="AlphaFoldDB" id="A0A9X4H243"/>
<dbReference type="Gene3D" id="1.10.287.950">
    <property type="entry name" value="Methyl-accepting chemotaxis protein"/>
    <property type="match status" value="1"/>
</dbReference>
<dbReference type="Gene3D" id="1.20.120.30">
    <property type="entry name" value="Aspartate receptor, ligand-binding domain"/>
    <property type="match status" value="1"/>
</dbReference>